<proteinExistence type="predicted"/>
<dbReference type="AlphaFoldDB" id="A0A326S479"/>
<name>A0A326S479_9BACT</name>
<evidence type="ECO:0000313" key="1">
    <source>
        <dbReference type="EMBL" id="PZV86243.1"/>
    </source>
</evidence>
<protein>
    <submittedName>
        <fullName evidence="1">Uncharacterized protein DUF4221</fullName>
    </submittedName>
</protein>
<reference evidence="1 2" key="1">
    <citation type="submission" date="2018-06" db="EMBL/GenBank/DDBJ databases">
        <title>Genomic Encyclopedia of Archaeal and Bacterial Type Strains, Phase II (KMG-II): from individual species to whole genera.</title>
        <authorList>
            <person name="Goeker M."/>
        </authorList>
    </citation>
    <scope>NUCLEOTIDE SEQUENCE [LARGE SCALE GENOMIC DNA]</scope>
    <source>
        <strain evidence="1 2">T4</strain>
    </source>
</reference>
<gene>
    <name evidence="1" type="ORF">CLV31_102139</name>
</gene>
<accession>A0A326S479</accession>
<dbReference type="Proteomes" id="UP000248917">
    <property type="component" value="Unassembled WGS sequence"/>
</dbReference>
<dbReference type="EMBL" id="QKTX01000002">
    <property type="protein sequence ID" value="PZV86243.1"/>
    <property type="molecule type" value="Genomic_DNA"/>
</dbReference>
<sequence>MKNFPLILLAIVLLFDSCKHSEKQSSQSSVVVESFEIDTVMIDSKGYFFYLKEALGKSFLSRDTDILYNLNQKIPLLELVDLNSLSLLDSIPLEREGPTGIGNYPVFDGFQLTENGDIFFFAWEELVKLTHDRTQVVKYRFDNLPLQGDVPLPGEVIRYRGLVTDDGKYYIGFYGSAEDTHSRYGLVKIDLKEFTVEKINLPIFQELVSYEIKTKISSDYPSTYVEPVFLTQAGDKLLVSAAPVNEVYRVDLESGEFDRISFNSKLTSNKVEITYPTVNPQNEGLYERWKQVSFYGFHWDEQSQLFWRNTNQTFVESETSPNKVHLTFFDKNLNQVGEFALPDDWKIQGAQFFTQGMYWQFINIEDEMAFVRLKPKFETP</sequence>
<comment type="caution">
    <text evidence="1">The sequence shown here is derived from an EMBL/GenBank/DDBJ whole genome shotgun (WGS) entry which is preliminary data.</text>
</comment>
<keyword evidence="2" id="KW-1185">Reference proteome</keyword>
<organism evidence="1 2">
    <name type="scientific">Algoriphagus aquaeductus</name>
    <dbReference type="NCBI Taxonomy" id="475299"/>
    <lineage>
        <taxon>Bacteria</taxon>
        <taxon>Pseudomonadati</taxon>
        <taxon>Bacteroidota</taxon>
        <taxon>Cytophagia</taxon>
        <taxon>Cytophagales</taxon>
        <taxon>Cyclobacteriaceae</taxon>
        <taxon>Algoriphagus</taxon>
    </lineage>
</organism>
<evidence type="ECO:0000313" key="2">
    <source>
        <dbReference type="Proteomes" id="UP000248917"/>
    </source>
</evidence>
<dbReference type="RefSeq" id="WP_111391401.1">
    <property type="nucleotide sequence ID" value="NZ_QKTX01000002.1"/>
</dbReference>
<dbReference type="Pfam" id="PF13970">
    <property type="entry name" value="DUF4221"/>
    <property type="match status" value="1"/>
</dbReference>
<dbReference type="InterPro" id="IPR025316">
    <property type="entry name" value="DUF4221"/>
</dbReference>
<dbReference type="OrthoDB" id="833511at2"/>